<dbReference type="CDD" id="cd00198">
    <property type="entry name" value="vWFA"/>
    <property type="match status" value="1"/>
</dbReference>
<dbReference type="PIRSF" id="PIRSF015417">
    <property type="entry name" value="T31B5_30_vWA"/>
    <property type="match status" value="1"/>
</dbReference>
<dbReference type="Gene3D" id="3.40.50.410">
    <property type="entry name" value="von Willebrand factor, type A domain"/>
    <property type="match status" value="1"/>
</dbReference>
<sequence length="478" mass="53631">MSTFIQELQRGNNFGRTANGAVTNTSSLDPVVDFFSTAGAMRGKEKQAAQLFEKAFRFDRQTAIRTLFYLRDVRGGQGERSVFRECYRTLAIMDAALAEKLLVHVPEYGRWDDIFYDGANVTDGMAYLIANQLEQDAVNANAGRAMSLLAKWLPSDSVKSAERRKLQISLRKRLGLDQRTYRKLLSALRDRLGLLETDMSAKNWDKIDFSKLPGQAHRRHVKAFWRNTDGRYAKYLESLERGEAKANTSTLYPYELYEMAHRHGEASAADALWKNLPDYTRGDEAIVMADVSGSMRGRPMSVSVSLALYFAERNTGPYNGYFMTFSEKPELVTVAGANLHDKLRNIERSSWGYNTNIVAALDAILQAGIRSGSVPKTLYIVSDMEFDQASPLQRGHGWTTIFEAAKAEFARHGWNLPHIVFWNVNGRIGNQPALAHDGNVTLVSGFSPTTFSQAVEGKTPRELVDSVVNGPRYERIVL</sequence>
<dbReference type="InterPro" id="IPR036465">
    <property type="entry name" value="vWFA_dom_sf"/>
</dbReference>
<dbReference type="PANTHER" id="PTHR31373">
    <property type="entry name" value="OS06G0652100 PROTEIN"/>
    <property type="match status" value="1"/>
</dbReference>
<feature type="domain" description="DUF2828" evidence="1">
    <location>
        <begin position="180"/>
        <end position="263"/>
    </location>
</feature>
<dbReference type="EMBL" id="FSHM01000004">
    <property type="protein sequence ID" value="SIB22572.1"/>
    <property type="molecule type" value="Genomic_DNA"/>
</dbReference>
<feature type="domain" description="DUF7788" evidence="2">
    <location>
        <begin position="285"/>
        <end position="450"/>
    </location>
</feature>
<accession>A0AB38D1C6</accession>
<name>A0AB38D1C6_9MYCO</name>
<dbReference type="InterPro" id="IPR058580">
    <property type="entry name" value="DUF2828"/>
</dbReference>
<evidence type="ECO:0000259" key="1">
    <source>
        <dbReference type="Pfam" id="PF11443"/>
    </source>
</evidence>
<proteinExistence type="predicted"/>
<dbReference type="Pfam" id="PF11443">
    <property type="entry name" value="DUF2828"/>
    <property type="match status" value="2"/>
</dbReference>
<dbReference type="SUPFAM" id="SSF53300">
    <property type="entry name" value="vWA-like"/>
    <property type="match status" value="1"/>
</dbReference>
<feature type="domain" description="DUF2828" evidence="1">
    <location>
        <begin position="17"/>
        <end position="87"/>
    </location>
</feature>
<organism evidence="3 4">
    <name type="scientific">Mycobacteroides abscessus subsp. abscessus</name>
    <dbReference type="NCBI Taxonomy" id="1185650"/>
    <lineage>
        <taxon>Bacteria</taxon>
        <taxon>Bacillati</taxon>
        <taxon>Actinomycetota</taxon>
        <taxon>Actinomycetes</taxon>
        <taxon>Mycobacteriales</taxon>
        <taxon>Mycobacteriaceae</taxon>
        <taxon>Mycobacteroides</taxon>
        <taxon>Mycobacteroides abscessus</taxon>
    </lineage>
</organism>
<dbReference type="Proteomes" id="UP000185210">
    <property type="component" value="Unassembled WGS sequence"/>
</dbReference>
<evidence type="ECO:0000313" key="4">
    <source>
        <dbReference type="Proteomes" id="UP000185210"/>
    </source>
</evidence>
<gene>
    <name evidence="3" type="ORF">SAMEA2070301_03291</name>
</gene>
<reference evidence="3 4" key="1">
    <citation type="submission" date="2016-11" db="EMBL/GenBank/DDBJ databases">
        <authorList>
            <consortium name="Pathogen Informatics"/>
        </authorList>
    </citation>
    <scope>NUCLEOTIDE SEQUENCE [LARGE SCALE GENOMIC DNA]</scope>
    <source>
        <strain evidence="3 4">104</strain>
    </source>
</reference>
<dbReference type="Pfam" id="PF25043">
    <property type="entry name" value="DUF7788"/>
    <property type="match status" value="1"/>
</dbReference>
<dbReference type="InterPro" id="IPR011205">
    <property type="entry name" value="UCP015417_vWA"/>
</dbReference>
<dbReference type="RefSeq" id="WP_074292981.1">
    <property type="nucleotide sequence ID" value="NZ_FSFL01000004.1"/>
</dbReference>
<dbReference type="InterPro" id="IPR056690">
    <property type="entry name" value="DUF7788"/>
</dbReference>
<comment type="caution">
    <text evidence="3">The sequence shown here is derived from an EMBL/GenBank/DDBJ whole genome shotgun (WGS) entry which is preliminary data.</text>
</comment>
<dbReference type="PANTHER" id="PTHR31373:SF27">
    <property type="entry name" value="TROVE DOMAIN-CONTAINING PROTEIN"/>
    <property type="match status" value="1"/>
</dbReference>
<dbReference type="AlphaFoldDB" id="A0AB38D1C6"/>
<evidence type="ECO:0000313" key="3">
    <source>
        <dbReference type="EMBL" id="SIB22572.1"/>
    </source>
</evidence>
<evidence type="ECO:0000259" key="2">
    <source>
        <dbReference type="Pfam" id="PF25043"/>
    </source>
</evidence>
<protein>
    <submittedName>
        <fullName evidence="3">Domain of uncharacterized function (DUF2828)</fullName>
    </submittedName>
</protein>